<protein>
    <submittedName>
        <fullName evidence="2">Nuclease</fullName>
    </submittedName>
</protein>
<evidence type="ECO:0000313" key="2">
    <source>
        <dbReference type="EMBL" id="KTD02330.1"/>
    </source>
</evidence>
<dbReference type="Pfam" id="PF01541">
    <property type="entry name" value="GIY-YIG"/>
    <property type="match status" value="1"/>
</dbReference>
<evidence type="ECO:0000256" key="1">
    <source>
        <dbReference type="ARBA" id="ARBA00007435"/>
    </source>
</evidence>
<dbReference type="OrthoDB" id="9797095at2"/>
<accession>A0A0W0U3K7</accession>
<proteinExistence type="inferred from homology"/>
<reference evidence="2 3" key="1">
    <citation type="submission" date="2015-11" db="EMBL/GenBank/DDBJ databases">
        <title>Genomic analysis of 38 Legionella species identifies large and diverse effector repertoires.</title>
        <authorList>
            <person name="Burstein D."/>
            <person name="Amaro F."/>
            <person name="Zusman T."/>
            <person name="Lifshitz Z."/>
            <person name="Cohen O."/>
            <person name="Gilbert J.A."/>
            <person name="Pupko T."/>
            <person name="Shuman H.A."/>
            <person name="Segal G."/>
        </authorList>
    </citation>
    <scope>NUCLEOTIDE SEQUENCE [LARGE SCALE GENOMIC DNA]</scope>
    <source>
        <strain evidence="2 3">ATCC 49504</strain>
    </source>
</reference>
<dbReference type="AlphaFoldDB" id="A0A0W0U3K7"/>
<comment type="similarity">
    <text evidence="1">Belongs to the UPF0213 family.</text>
</comment>
<dbReference type="RefSeq" id="WP_065230349.1">
    <property type="nucleotide sequence ID" value="NZ_CAAAHN010000009.1"/>
</dbReference>
<dbReference type="InterPro" id="IPR000305">
    <property type="entry name" value="GIY-YIG_endonuc"/>
</dbReference>
<name>A0A0W0U3K7_9GAMM</name>
<dbReference type="Proteomes" id="UP000054785">
    <property type="component" value="Unassembled WGS sequence"/>
</dbReference>
<dbReference type="PATRIC" id="fig|45065.4.peg.701"/>
<keyword evidence="3" id="KW-1185">Reference proteome</keyword>
<dbReference type="InterPro" id="IPR050190">
    <property type="entry name" value="UPF0213_domain"/>
</dbReference>
<comment type="caution">
    <text evidence="2">The sequence shown here is derived from an EMBL/GenBank/DDBJ whole genome shotgun (WGS) entry which is preliminary data.</text>
</comment>
<evidence type="ECO:0000313" key="3">
    <source>
        <dbReference type="Proteomes" id="UP000054785"/>
    </source>
</evidence>
<dbReference type="CDD" id="cd10456">
    <property type="entry name" value="GIY-YIG_UPF0213"/>
    <property type="match status" value="1"/>
</dbReference>
<gene>
    <name evidence="2" type="ORF">Lgee_0659</name>
</gene>
<dbReference type="SUPFAM" id="SSF82771">
    <property type="entry name" value="GIY-YIG endonuclease"/>
    <property type="match status" value="1"/>
</dbReference>
<organism evidence="2 3">
    <name type="scientific">Legionella geestiana</name>
    <dbReference type="NCBI Taxonomy" id="45065"/>
    <lineage>
        <taxon>Bacteria</taxon>
        <taxon>Pseudomonadati</taxon>
        <taxon>Pseudomonadota</taxon>
        <taxon>Gammaproteobacteria</taxon>
        <taxon>Legionellales</taxon>
        <taxon>Legionellaceae</taxon>
        <taxon>Legionella</taxon>
    </lineage>
</organism>
<dbReference type="InterPro" id="IPR035901">
    <property type="entry name" value="GIY-YIG_endonuc_sf"/>
</dbReference>
<sequence length="118" mass="13816">MTAPVYWVYILECENDSLYTGYTTNLLRRFEEHKRGIRCRYTRSFKPRAIAGAWYTEDRGQALSMERFLKSLGKAQKLAFITAPERLVEHFAHRGPVLIWEERDRQEVENGTQGMAGE</sequence>
<dbReference type="PROSITE" id="PS50164">
    <property type="entry name" value="GIY_YIG"/>
    <property type="match status" value="1"/>
</dbReference>
<dbReference type="PANTHER" id="PTHR34477">
    <property type="entry name" value="UPF0213 PROTEIN YHBQ"/>
    <property type="match status" value="1"/>
</dbReference>
<dbReference type="EMBL" id="LNYC01000020">
    <property type="protein sequence ID" value="KTD02330.1"/>
    <property type="molecule type" value="Genomic_DNA"/>
</dbReference>
<dbReference type="Gene3D" id="3.40.1440.10">
    <property type="entry name" value="GIY-YIG endonuclease"/>
    <property type="match status" value="1"/>
</dbReference>
<dbReference type="PANTHER" id="PTHR34477:SF1">
    <property type="entry name" value="UPF0213 PROTEIN YHBQ"/>
    <property type="match status" value="1"/>
</dbReference>
<dbReference type="STRING" id="45065.Lgee_0659"/>